<dbReference type="PANTHER" id="PTHR19328">
    <property type="entry name" value="HEDGEHOG-INTERACTING PROTEIN"/>
    <property type="match status" value="1"/>
</dbReference>
<feature type="domain" description="PKD" evidence="2">
    <location>
        <begin position="468"/>
        <end position="552"/>
    </location>
</feature>
<dbReference type="InterPro" id="IPR012938">
    <property type="entry name" value="Glc/Sorbosone_DH"/>
</dbReference>
<dbReference type="InterPro" id="IPR011042">
    <property type="entry name" value="6-blade_b-propeller_TolB-like"/>
</dbReference>
<dbReference type="SUPFAM" id="SSF49299">
    <property type="entry name" value="PKD domain"/>
    <property type="match status" value="1"/>
</dbReference>
<dbReference type="GO" id="GO:0005975">
    <property type="term" value="P:carbohydrate metabolic process"/>
    <property type="evidence" value="ECO:0007669"/>
    <property type="project" value="UniProtKB-ARBA"/>
</dbReference>
<dbReference type="RefSeq" id="WP_310421289.1">
    <property type="nucleotide sequence ID" value="NZ_JAVDYC010000001.1"/>
</dbReference>
<sequence>MAAITAAGPIAVHDHTDHHEPGRALAAGAAAALPGGFREQIVFSGLNQPMNIEFAPDGRVFVAEKAGLVKVFDSLADPTPAVFADLTANVHNLHDRGLLGLALHPQFPAVPDVYVLYAYDAPPGRTAPYWHDSCANVGGNVGGRCVVTSRLSRLNASGAETVLIQDWCQQYPSHSIGDLHFGADGMLYASAGDGANYSVTDYGQLGNPVNPCADPPGGAMAPPGAEGGALRSQDVRTLGDATGLDGTVIRLNPATGAGAGGNPLSASPDANARRIVAYGLRNPFRFAIRPGTSEVWLGDVGWNTWEEVNRVTNPGSGPVNFGWPCFEGGARQGGYDGANLTLCENLYTAGGQTAPFYAYAHTGSVVSGDTCPTGGSSVSGAAFYPPGGGDYPAAYNGAFFFADYSRDCIWVMPPATPGGAPDPAGRRIFVSQAANPVDLAIGPGGDLYYADAGGTVRRIRYFGGNQPPSAVAFASPTSGAAPLTVAFDATGSSDPDPSDHGLLRYAWDFTDDGTVDATTPTASYTYPDGRPYTARLTVTDSLDAVDTVTVAISSGNAPPAPVIDTPGGQPDFAVGDSVSFTGHATDPQQGTLPASALRWRLLQHHCYTVDSCHVHVAQEWNGVSGATFPAPDHDYPSYLELELTATDAGGLSVSTTRRLNPRTVELTFATGPPGLQLTVGSTVRTTPFTVTVIQGSANTVSAVTPQAGYGFAAWSDGGAQTHVITAPAAPATYTATYVKQRLPRTNFKIKYFSSQEVVSEVALATRVLDGHTHTYWHTNWFNVVHPHEIQIDLGGSYRVTDLYYLPRQNKADGRIKNYEIYVSADGTNWGTPVATGAWPNTTAEQTVTFPAKTGRYVRLRALSEVNGNRWAAVAELNISGVPV</sequence>
<dbReference type="Proteomes" id="UP001183629">
    <property type="component" value="Unassembled WGS sequence"/>
</dbReference>
<accession>A0AAE3ZVR9</accession>
<dbReference type="PROSITE" id="PS50022">
    <property type="entry name" value="FA58C_3"/>
    <property type="match status" value="1"/>
</dbReference>
<dbReference type="PROSITE" id="PS50093">
    <property type="entry name" value="PKD"/>
    <property type="match status" value="1"/>
</dbReference>
<dbReference type="EMBL" id="JAVDYC010000001">
    <property type="protein sequence ID" value="MDR7326064.1"/>
    <property type="molecule type" value="Genomic_DNA"/>
</dbReference>
<dbReference type="Gene3D" id="2.60.120.260">
    <property type="entry name" value="Galactose-binding domain-like"/>
    <property type="match status" value="1"/>
</dbReference>
<evidence type="ECO:0000259" key="1">
    <source>
        <dbReference type="PROSITE" id="PS50022"/>
    </source>
</evidence>
<dbReference type="InterPro" id="IPR022409">
    <property type="entry name" value="PKD/Chitinase_dom"/>
</dbReference>
<dbReference type="Pfam" id="PF07995">
    <property type="entry name" value="GSDH"/>
    <property type="match status" value="2"/>
</dbReference>
<dbReference type="Pfam" id="PF18911">
    <property type="entry name" value="PKD_4"/>
    <property type="match status" value="1"/>
</dbReference>
<dbReference type="SUPFAM" id="SSF49785">
    <property type="entry name" value="Galactose-binding domain-like"/>
    <property type="match status" value="1"/>
</dbReference>
<dbReference type="AlphaFoldDB" id="A0AAE3ZVR9"/>
<comment type="caution">
    <text evidence="3">The sequence shown here is derived from an EMBL/GenBank/DDBJ whole genome shotgun (WGS) entry which is preliminary data.</text>
</comment>
<name>A0AAE3ZVR9_9ACTN</name>
<dbReference type="Gene3D" id="2.120.10.30">
    <property type="entry name" value="TolB, C-terminal domain"/>
    <property type="match status" value="1"/>
</dbReference>
<dbReference type="InterPro" id="IPR035986">
    <property type="entry name" value="PKD_dom_sf"/>
</dbReference>
<feature type="domain" description="F5/8 type C" evidence="1">
    <location>
        <begin position="731"/>
        <end position="881"/>
    </location>
</feature>
<evidence type="ECO:0000313" key="4">
    <source>
        <dbReference type="Proteomes" id="UP001183629"/>
    </source>
</evidence>
<dbReference type="PANTHER" id="PTHR19328:SF13">
    <property type="entry name" value="HIPL1 PROTEIN"/>
    <property type="match status" value="1"/>
</dbReference>
<dbReference type="Pfam" id="PF00754">
    <property type="entry name" value="F5_F8_type_C"/>
    <property type="match status" value="1"/>
</dbReference>
<reference evidence="3 4" key="1">
    <citation type="submission" date="2023-07" db="EMBL/GenBank/DDBJ databases">
        <title>Sequencing the genomes of 1000 actinobacteria strains.</title>
        <authorList>
            <person name="Klenk H.-P."/>
        </authorList>
    </citation>
    <scope>NUCLEOTIDE SEQUENCE [LARGE SCALE GENOMIC DNA]</scope>
    <source>
        <strain evidence="3 4">DSM 44711</strain>
    </source>
</reference>
<dbReference type="InterPro" id="IPR000421">
    <property type="entry name" value="FA58C"/>
</dbReference>
<dbReference type="Gene3D" id="2.60.40.10">
    <property type="entry name" value="Immunoglobulins"/>
    <property type="match status" value="1"/>
</dbReference>
<dbReference type="CDD" id="cd00146">
    <property type="entry name" value="PKD"/>
    <property type="match status" value="1"/>
</dbReference>
<proteinExistence type="predicted"/>
<dbReference type="InterPro" id="IPR008979">
    <property type="entry name" value="Galactose-bd-like_sf"/>
</dbReference>
<organism evidence="3 4">
    <name type="scientific">Catenuloplanes niger</name>
    <dbReference type="NCBI Taxonomy" id="587534"/>
    <lineage>
        <taxon>Bacteria</taxon>
        <taxon>Bacillati</taxon>
        <taxon>Actinomycetota</taxon>
        <taxon>Actinomycetes</taxon>
        <taxon>Micromonosporales</taxon>
        <taxon>Micromonosporaceae</taxon>
        <taxon>Catenuloplanes</taxon>
    </lineage>
</organism>
<dbReference type="SMART" id="SM00089">
    <property type="entry name" value="PKD"/>
    <property type="match status" value="1"/>
</dbReference>
<dbReference type="InterPro" id="IPR011041">
    <property type="entry name" value="Quinoprot_gluc/sorb_DH_b-prop"/>
</dbReference>
<protein>
    <submittedName>
        <fullName evidence="3">Glucose/arabinose dehydrogenase/PKD repeat protein</fullName>
    </submittedName>
</protein>
<dbReference type="InterPro" id="IPR000601">
    <property type="entry name" value="PKD_dom"/>
</dbReference>
<dbReference type="InterPro" id="IPR013783">
    <property type="entry name" value="Ig-like_fold"/>
</dbReference>
<evidence type="ECO:0000259" key="2">
    <source>
        <dbReference type="PROSITE" id="PS50093"/>
    </source>
</evidence>
<evidence type="ECO:0000313" key="3">
    <source>
        <dbReference type="EMBL" id="MDR7326064.1"/>
    </source>
</evidence>
<dbReference type="SUPFAM" id="SSF50952">
    <property type="entry name" value="Soluble quinoprotein glucose dehydrogenase"/>
    <property type="match status" value="1"/>
</dbReference>
<gene>
    <name evidence="3" type="ORF">J2S44_006314</name>
</gene>
<keyword evidence="4" id="KW-1185">Reference proteome</keyword>